<keyword evidence="3" id="KW-1185">Reference proteome</keyword>
<accession>M5UB62</accession>
<feature type="domain" description="YHYH" evidence="1">
    <location>
        <begin position="11"/>
        <end position="111"/>
    </location>
</feature>
<evidence type="ECO:0000313" key="3">
    <source>
        <dbReference type="Proteomes" id="UP000011885"/>
    </source>
</evidence>
<dbReference type="PATRIC" id="fig|1263870.3.peg.5644"/>
<evidence type="ECO:0000259" key="1">
    <source>
        <dbReference type="Pfam" id="PF14240"/>
    </source>
</evidence>
<proteinExistence type="predicted"/>
<name>M5UB62_9BACT</name>
<dbReference type="Pfam" id="PF14240">
    <property type="entry name" value="YHYH"/>
    <property type="match status" value="1"/>
</dbReference>
<dbReference type="AlphaFoldDB" id="M5UB62"/>
<organism evidence="2 3">
    <name type="scientific">Rhodopirellula sallentina SM41</name>
    <dbReference type="NCBI Taxonomy" id="1263870"/>
    <lineage>
        <taxon>Bacteria</taxon>
        <taxon>Pseudomonadati</taxon>
        <taxon>Planctomycetota</taxon>
        <taxon>Planctomycetia</taxon>
        <taxon>Pirellulales</taxon>
        <taxon>Pirellulaceae</taxon>
        <taxon>Rhodopirellula</taxon>
    </lineage>
</organism>
<protein>
    <recommendedName>
        <fullName evidence="1">YHYH domain-containing protein</fullName>
    </recommendedName>
</protein>
<comment type="caution">
    <text evidence="2">The sequence shown here is derived from an EMBL/GenBank/DDBJ whole genome shotgun (WGS) entry which is preliminary data.</text>
</comment>
<gene>
    <name evidence="2" type="ORF">RSSM_05327</name>
</gene>
<reference evidence="2 3" key="1">
    <citation type="journal article" date="2013" name="Mar. Genomics">
        <title>Expression of sulfatases in Rhodopirellula baltica and the diversity of sulfatases in the genus Rhodopirellula.</title>
        <authorList>
            <person name="Wegner C.E."/>
            <person name="Richter-Heitmann T."/>
            <person name="Klindworth A."/>
            <person name="Klockow C."/>
            <person name="Richter M."/>
            <person name="Achstetter T."/>
            <person name="Glockner F.O."/>
            <person name="Harder J."/>
        </authorList>
    </citation>
    <scope>NUCLEOTIDE SEQUENCE [LARGE SCALE GENOMIC DNA]</scope>
    <source>
        <strain evidence="2 3">SM41</strain>
    </source>
</reference>
<sequence>MDEWKGYHTVYVIPVNPQYRSRPTSIHGFGGGHDPVGFALNGVKFDPPAPIEAIIKAHTIAPFDDAGGHVNPFAGYHYHAATGQTKEIAQPDGHAPLIGYALDGFAIYAHLDESGKASEDLDECSGHYDDVRGYHYHVGAAGDNQIIGAFRGIPGTVEIIKK</sequence>
<dbReference type="InterPro" id="IPR025924">
    <property type="entry name" value="YHYH_dom"/>
</dbReference>
<dbReference type="Proteomes" id="UP000011885">
    <property type="component" value="Unassembled WGS sequence"/>
</dbReference>
<evidence type="ECO:0000313" key="2">
    <source>
        <dbReference type="EMBL" id="EMI53218.1"/>
    </source>
</evidence>
<dbReference type="EMBL" id="ANOH01000368">
    <property type="protein sequence ID" value="EMI53218.1"/>
    <property type="molecule type" value="Genomic_DNA"/>
</dbReference>